<dbReference type="InterPro" id="IPR045002">
    <property type="entry name" value="Ech1-like"/>
</dbReference>
<comment type="catalytic activity">
    <reaction evidence="9">
        <text>(3E,5Z)-octadienoyl-CoA = (2E,4E)-octadienoyl-CoA</text>
        <dbReference type="Rhea" id="RHEA:45244"/>
        <dbReference type="ChEBI" id="CHEBI:62243"/>
        <dbReference type="ChEBI" id="CHEBI:85108"/>
    </reaction>
</comment>
<dbReference type="OrthoDB" id="14970at2759"/>
<comment type="function">
    <text evidence="11">Isomerization of 3-trans,5-cis-dienoyl-CoA to 2-trans,4-trans-dienoyl-CoA.</text>
</comment>
<dbReference type="GO" id="GO:0051750">
    <property type="term" value="F:delta(3,5)-delta(2,4)-dienoyl-CoA isomerase activity"/>
    <property type="evidence" value="ECO:0000318"/>
    <property type="project" value="GO_Central"/>
</dbReference>
<dbReference type="HOGENOM" id="CLU_009834_7_0_1"/>
<keyword evidence="4" id="KW-0276">Fatty acid metabolism</keyword>
<dbReference type="CTD" id="6750229"/>
<protein>
    <recommendedName>
        <fullName evidence="12">Delta(3,5)-Delta(2,4)-dienoyl-CoA isomerase, mitochondrial</fullName>
    </recommendedName>
</protein>
<evidence type="ECO:0000313" key="14">
    <source>
        <dbReference type="EMBL" id="EDV29080.1"/>
    </source>
</evidence>
<sequence>MAQSYSFDTLRVNQPSEFVFHVQLNRPQKRNAVNRQLRRDLKSCFDQLATDPNCRAVVISGAGKMFTSGTTCIDLADLNVLPDRNLDAARMGLRLHQNIKDFQDVFTAMEKCPKPIIAAVHGACVGAGIDLISSCDIRLCSKDTYFSVKEVDVGLAADVGTLQRLPKIIGNNSIVRELAFTARNFSSDEAKDIGLVSNVHADNNTVLQAALKMASLIAAKSPIAVLSSKVSLNYSRDHTVDEGLEHIAAWNMCMLQSEDMGKIFKSFQTKARPVFSKL</sequence>
<evidence type="ECO:0000256" key="8">
    <source>
        <dbReference type="ARBA" id="ARBA00023235"/>
    </source>
</evidence>
<dbReference type="InParanoid" id="B3RJF0"/>
<dbReference type="Proteomes" id="UP000009022">
    <property type="component" value="Unassembled WGS sequence"/>
</dbReference>
<dbReference type="CDD" id="cd06558">
    <property type="entry name" value="crotonase-like"/>
    <property type="match status" value="1"/>
</dbReference>
<dbReference type="InterPro" id="IPR018376">
    <property type="entry name" value="Enoyl-CoA_hyd/isom_CS"/>
</dbReference>
<accession>B3RJF0</accession>
<dbReference type="Gene3D" id="1.10.12.10">
    <property type="entry name" value="Lyase 2-enoyl-coa Hydratase, Chain A, domain 2"/>
    <property type="match status" value="1"/>
</dbReference>
<dbReference type="SUPFAM" id="SSF52096">
    <property type="entry name" value="ClpP/crotonase"/>
    <property type="match status" value="1"/>
</dbReference>
<dbReference type="PANTHER" id="PTHR43149:SF1">
    <property type="entry name" value="DELTA(3,5)-DELTA(2,4)-DIENOYL-COA ISOMERASE, MITOCHONDRIAL"/>
    <property type="match status" value="1"/>
</dbReference>
<dbReference type="EMBL" id="DS985241">
    <property type="protein sequence ID" value="EDV29080.1"/>
    <property type="molecule type" value="Genomic_DNA"/>
</dbReference>
<evidence type="ECO:0000256" key="6">
    <source>
        <dbReference type="ARBA" id="ARBA00023098"/>
    </source>
</evidence>
<dbReference type="GO" id="GO:0005739">
    <property type="term" value="C:mitochondrion"/>
    <property type="evidence" value="ECO:0000318"/>
    <property type="project" value="GO_Central"/>
</dbReference>
<evidence type="ECO:0000256" key="3">
    <source>
        <dbReference type="ARBA" id="ARBA00005254"/>
    </source>
</evidence>
<dbReference type="FunCoup" id="B3RJF0">
    <property type="interactions" value="1535"/>
</dbReference>
<dbReference type="KEGG" id="tad:TRIADDRAFT_19479"/>
<dbReference type="Pfam" id="PF00378">
    <property type="entry name" value="ECH_1"/>
    <property type="match status" value="1"/>
</dbReference>
<dbReference type="PANTHER" id="PTHR43149">
    <property type="entry name" value="ENOYL-COA HYDRATASE"/>
    <property type="match status" value="1"/>
</dbReference>
<proteinExistence type="inferred from homology"/>
<dbReference type="GO" id="GO:0006635">
    <property type="term" value="P:fatty acid beta-oxidation"/>
    <property type="evidence" value="ECO:0007669"/>
    <property type="project" value="UniProtKB-UniPathway"/>
</dbReference>
<comment type="pathway">
    <text evidence="2">Lipid metabolism; fatty acid beta-oxidation.</text>
</comment>
<evidence type="ECO:0000256" key="1">
    <source>
        <dbReference type="ARBA" id="ARBA00004275"/>
    </source>
</evidence>
<dbReference type="OMA" id="CSKDTVF"/>
<gene>
    <name evidence="14" type="ORF">TRIADDRAFT_19479</name>
</gene>
<dbReference type="InterPro" id="IPR029045">
    <property type="entry name" value="ClpP/crotonase-like_dom_sf"/>
</dbReference>
<evidence type="ECO:0000256" key="13">
    <source>
        <dbReference type="RuleBase" id="RU003707"/>
    </source>
</evidence>
<keyword evidence="15" id="KW-1185">Reference proteome</keyword>
<comment type="catalytic activity">
    <reaction evidence="10">
        <text>(3E,5Z,8Z,11Z,14Z)-eicosapentaenoyl-CoA = (2E,4E,8Z,11Z,14Z)-eicosapentaenoyl-CoA</text>
        <dbReference type="Rhea" id="RHEA:45224"/>
        <dbReference type="ChEBI" id="CHEBI:85090"/>
        <dbReference type="ChEBI" id="CHEBI:85091"/>
    </reaction>
</comment>
<dbReference type="GO" id="GO:0005777">
    <property type="term" value="C:peroxisome"/>
    <property type="evidence" value="ECO:0007669"/>
    <property type="project" value="UniProtKB-SubCell"/>
</dbReference>
<keyword evidence="7" id="KW-0576">Peroxisome</keyword>
<dbReference type="FunFam" id="1.10.12.10:FF:000004">
    <property type="entry name" value="Delta3,5-delta2,4-dienoyl-CoA isomerase"/>
    <property type="match status" value="1"/>
</dbReference>
<dbReference type="PhylomeDB" id="B3RJF0"/>
<keyword evidence="8" id="KW-0413">Isomerase</keyword>
<keyword evidence="5" id="KW-0007">Acetylation</keyword>
<evidence type="ECO:0000256" key="7">
    <source>
        <dbReference type="ARBA" id="ARBA00023140"/>
    </source>
</evidence>
<keyword evidence="6" id="KW-0443">Lipid metabolism</keyword>
<comment type="subcellular location">
    <subcellularLocation>
        <location evidence="1">Peroxisome</location>
    </subcellularLocation>
</comment>
<dbReference type="Gene3D" id="3.90.226.10">
    <property type="entry name" value="2-enoyl-CoA Hydratase, Chain A, domain 1"/>
    <property type="match status" value="1"/>
</dbReference>
<name>B3RJF0_TRIAD</name>
<dbReference type="GeneID" id="6750229"/>
<dbReference type="RefSeq" id="XP_002108282.1">
    <property type="nucleotide sequence ID" value="XM_002108246.1"/>
</dbReference>
<dbReference type="eggNOG" id="KOG1681">
    <property type="taxonomic scope" value="Eukaryota"/>
</dbReference>
<dbReference type="PROSITE" id="PS00166">
    <property type="entry name" value="ENOYL_COA_HYDRATASE"/>
    <property type="match status" value="1"/>
</dbReference>
<organism evidence="14 15">
    <name type="scientific">Trichoplax adhaerens</name>
    <name type="common">Trichoplax reptans</name>
    <dbReference type="NCBI Taxonomy" id="10228"/>
    <lineage>
        <taxon>Eukaryota</taxon>
        <taxon>Metazoa</taxon>
        <taxon>Placozoa</taxon>
        <taxon>Uniplacotomia</taxon>
        <taxon>Trichoplacea</taxon>
        <taxon>Trichoplacidae</taxon>
        <taxon>Trichoplax</taxon>
    </lineage>
</organism>
<evidence type="ECO:0000256" key="12">
    <source>
        <dbReference type="ARBA" id="ARBA00071021"/>
    </source>
</evidence>
<evidence type="ECO:0000256" key="5">
    <source>
        <dbReference type="ARBA" id="ARBA00022990"/>
    </source>
</evidence>
<dbReference type="STRING" id="10228.B3RJF0"/>
<evidence type="ECO:0000256" key="10">
    <source>
        <dbReference type="ARBA" id="ARBA00052809"/>
    </source>
</evidence>
<dbReference type="AlphaFoldDB" id="B3RJF0"/>
<dbReference type="InterPro" id="IPR001753">
    <property type="entry name" value="Enoyl-CoA_hydra/iso"/>
</dbReference>
<dbReference type="UniPathway" id="UPA00659"/>
<evidence type="ECO:0000256" key="4">
    <source>
        <dbReference type="ARBA" id="ARBA00022832"/>
    </source>
</evidence>
<reference evidence="14 15" key="1">
    <citation type="journal article" date="2008" name="Nature">
        <title>The Trichoplax genome and the nature of placozoans.</title>
        <authorList>
            <person name="Srivastava M."/>
            <person name="Begovic E."/>
            <person name="Chapman J."/>
            <person name="Putnam N.H."/>
            <person name="Hellsten U."/>
            <person name="Kawashima T."/>
            <person name="Kuo A."/>
            <person name="Mitros T."/>
            <person name="Salamov A."/>
            <person name="Carpenter M.L."/>
            <person name="Signorovitch A.Y."/>
            <person name="Moreno M.A."/>
            <person name="Kamm K."/>
            <person name="Grimwood J."/>
            <person name="Schmutz J."/>
            <person name="Shapiro H."/>
            <person name="Grigoriev I.V."/>
            <person name="Buss L.W."/>
            <person name="Schierwater B."/>
            <person name="Dellaporta S.L."/>
            <person name="Rokhsar D.S."/>
        </authorList>
    </citation>
    <scope>NUCLEOTIDE SEQUENCE [LARGE SCALE GENOMIC DNA]</scope>
    <source>
        <strain evidence="14 15">Grell-BS-1999</strain>
    </source>
</reference>
<evidence type="ECO:0000313" key="15">
    <source>
        <dbReference type="Proteomes" id="UP000009022"/>
    </source>
</evidence>
<dbReference type="InterPro" id="IPR014748">
    <property type="entry name" value="Enoyl-CoA_hydra_C"/>
</dbReference>
<comment type="similarity">
    <text evidence="3 13">Belongs to the enoyl-CoA hydratase/isomerase family.</text>
</comment>
<dbReference type="FunFam" id="3.90.226.10:FF:000024">
    <property type="entry name" value="Delta3,5-delta2,4-dienoyl-CoA isomerase"/>
    <property type="match status" value="1"/>
</dbReference>
<evidence type="ECO:0000256" key="11">
    <source>
        <dbReference type="ARBA" id="ARBA00055786"/>
    </source>
</evidence>
<evidence type="ECO:0000256" key="2">
    <source>
        <dbReference type="ARBA" id="ARBA00005005"/>
    </source>
</evidence>
<evidence type="ECO:0000256" key="9">
    <source>
        <dbReference type="ARBA" id="ARBA00051408"/>
    </source>
</evidence>